<comment type="caution">
    <text evidence="1">The sequence shown here is derived from an EMBL/GenBank/DDBJ whole genome shotgun (WGS) entry which is preliminary data.</text>
</comment>
<evidence type="ECO:0000313" key="1">
    <source>
        <dbReference type="EMBL" id="TKY92295.1"/>
    </source>
</evidence>
<dbReference type="Proteomes" id="UP000315423">
    <property type="component" value="Unassembled WGS sequence"/>
</dbReference>
<name>A0AC61SCI3_9EURY</name>
<organism evidence="1 2">
    <name type="scientific">Candidatus Methanomarinus sp</name>
    <dbReference type="NCBI Taxonomy" id="3386244"/>
    <lineage>
        <taxon>Archaea</taxon>
        <taxon>Methanobacteriati</taxon>
        <taxon>Methanobacteriota</taxon>
        <taxon>Stenosarchaea group</taxon>
        <taxon>Methanomicrobia</taxon>
        <taxon>Methanosarcinales</taxon>
        <taxon>ANME-2 cluster</taxon>
        <taxon>Candidatus Methanocomedenaceae</taxon>
        <taxon>Candidatus Methanomarinus</taxon>
    </lineage>
</organism>
<evidence type="ECO:0000313" key="2">
    <source>
        <dbReference type="Proteomes" id="UP000315423"/>
    </source>
</evidence>
<reference evidence="1" key="1">
    <citation type="submission" date="2018-09" db="EMBL/GenBank/DDBJ databases">
        <title>A genomic encyclopedia of anaerobic methanotrophic archaea.</title>
        <authorList>
            <person name="Skennerton C.T."/>
            <person name="Chadwick G.L."/>
            <person name="Laso-Perez R."/>
            <person name="Leu A.O."/>
            <person name="Speth D.R."/>
            <person name="Yu H."/>
            <person name="Morgan-Lang C."/>
            <person name="Hatzenpichler R."/>
            <person name="Goudeau D."/>
            <person name="Malmstrom R."/>
            <person name="Woyke T."/>
            <person name="Hallam S."/>
            <person name="Tyson G.W."/>
            <person name="Wegener G."/>
            <person name="Boetius A."/>
            <person name="Orphan V.J."/>
        </authorList>
    </citation>
    <scope>NUCLEOTIDE SEQUENCE</scope>
    <source>
        <strain evidence="1">CONS3730D10UFb2</strain>
    </source>
</reference>
<sequence length="94" mass="10527">MGERVKVNAKKPEVKRDNVNSQTHRSRYSRSVDTGVEHILFLQRTAGNQAVQRLIKLGAPQAKLKIGQPGDIYEQEADRVADARTPYVAIGKKE</sequence>
<proteinExistence type="predicted"/>
<gene>
    <name evidence="1" type="ORF">C5S46_01370</name>
</gene>
<dbReference type="EMBL" id="QYBA01000043">
    <property type="protein sequence ID" value="TKY92295.1"/>
    <property type="molecule type" value="Genomic_DNA"/>
</dbReference>
<protein>
    <submittedName>
        <fullName evidence="1">Uncharacterized protein</fullName>
    </submittedName>
</protein>
<accession>A0AC61SCI3</accession>